<comment type="caution">
    <text evidence="5">The sequence shown here is derived from an EMBL/GenBank/DDBJ whole genome shotgun (WGS) entry which is preliminary data.</text>
</comment>
<dbReference type="RefSeq" id="WP_369331744.1">
    <property type="nucleotide sequence ID" value="NZ_JAULBC010000008.1"/>
</dbReference>
<dbReference type="InterPro" id="IPR013783">
    <property type="entry name" value="Ig-like_fold"/>
</dbReference>
<evidence type="ECO:0000313" key="5">
    <source>
        <dbReference type="EMBL" id="MEX6690330.1"/>
    </source>
</evidence>
<dbReference type="Pfam" id="PF19408">
    <property type="entry name" value="PKD_6"/>
    <property type="match status" value="1"/>
</dbReference>
<dbReference type="PANTHER" id="PTHR46580:SF2">
    <property type="entry name" value="MAM DOMAIN-CONTAINING PROTEIN"/>
    <property type="match status" value="1"/>
</dbReference>
<dbReference type="InterPro" id="IPR013517">
    <property type="entry name" value="FG-GAP"/>
</dbReference>
<feature type="domain" description="PKD-like" evidence="4">
    <location>
        <begin position="734"/>
        <end position="809"/>
    </location>
</feature>
<dbReference type="NCBIfam" id="TIGR04183">
    <property type="entry name" value="Por_Secre_tail"/>
    <property type="match status" value="1"/>
</dbReference>
<sequence>MLIVCLLCQQLFAQPVITSFSPLSGLPGSTVTINGSGFSSMAAENIVLIGGTRAYVIAASANKLTVQVPRGITTKPISVTVNHLTGFSSVAYITTYKTGNIFSPGTFATPQNFYMNPRTTVHDGLAIEDLDGDGKPDMLAMAYFYDPFYAAYRNTSTRGNISFTKPVTAAIPISYTTNQPLLADFNGDGKKDMFFFNEGQFDIRLNTSLNGAISFNKTILMNLNKRDDFYIFSANAVDLNADGKADIYFQDQFVHQDSIFYVLNTSSGDEVSFSQPMALPFHAAALYSFVDFNGDQKVDMLYPEGDSMVIRINTSKNGVVSFGNPVGVYVSTLGLFYGVADVNKDGKPDIIMSNQQDSWYFLLNASTFGTPSFGKPLTVPLGFFVENTRFVDIDGDGKLDITGYDIVSKNYEIVKNTSTAGRLSFATPVSFPNIKSRGMEYGDFDGDGRQDLAFSATTYLSFITVLRNQTDTARGIPSIESFSPAAALPGDTVTIQGNNFNGTTNVSLGGTAVQSFKIASNNKISAVVAQGSTGDVRVTTTMGTATKPVFKYLTDTTVKIETQDTGLVCTGITVHAGVTVTNAYNNIIYTWYRNGNVDFGNHNFYASQNVKNGDSVWCVISFRNLPTDRVWRSNTIKFKMDLSQTLKLRIESSKGTLICKGASVTFKAIVNYVDVKQAYQWQKNNIVVGDTTDTYVDSNLKNGDVIRCLIVRARHCVTLPRAASLQMTVDESRPLAPVTINGPDEVSPFQSNIIFSVPEVAGARSYKWQIPSGTSFVSGNGTDSVTVNWSSTTAKISAGASNACGVSPVITKTVRVTSTNTRIAQKEISKEFTNETESVVIYPNPANSKTTVVFNGTNNKYSAMELRDANGKLLLYKKVQTVKGEMKTNINTAAYAPGVYYIVLIDQNNKTTSKQLMIVK</sequence>
<dbReference type="Gene3D" id="2.60.40.10">
    <property type="entry name" value="Immunoglobulins"/>
    <property type="match status" value="2"/>
</dbReference>
<name>A0ABV3ZLG4_9BACT</name>
<dbReference type="SUPFAM" id="SSF81296">
    <property type="entry name" value="E set domains"/>
    <property type="match status" value="2"/>
</dbReference>
<gene>
    <name evidence="5" type="ORF">QTN47_22660</name>
</gene>
<evidence type="ECO:0000259" key="3">
    <source>
        <dbReference type="Pfam" id="PF18962"/>
    </source>
</evidence>
<dbReference type="InterPro" id="IPR014756">
    <property type="entry name" value="Ig_E-set"/>
</dbReference>
<dbReference type="Pfam" id="PF13517">
    <property type="entry name" value="FG-GAP_3"/>
    <property type="match status" value="2"/>
</dbReference>
<organism evidence="5 6">
    <name type="scientific">Danxiaibacter flavus</name>
    <dbReference type="NCBI Taxonomy" id="3049108"/>
    <lineage>
        <taxon>Bacteria</taxon>
        <taxon>Pseudomonadati</taxon>
        <taxon>Bacteroidota</taxon>
        <taxon>Chitinophagia</taxon>
        <taxon>Chitinophagales</taxon>
        <taxon>Chitinophagaceae</taxon>
        <taxon>Danxiaibacter</taxon>
    </lineage>
</organism>
<evidence type="ECO:0000259" key="2">
    <source>
        <dbReference type="Pfam" id="PF01833"/>
    </source>
</evidence>
<reference evidence="5 6" key="1">
    <citation type="submission" date="2023-07" db="EMBL/GenBank/DDBJ databases">
        <authorList>
            <person name="Lian W.-H."/>
        </authorList>
    </citation>
    <scope>NUCLEOTIDE SEQUENCE [LARGE SCALE GENOMIC DNA]</scope>
    <source>
        <strain evidence="5 6">SYSU DXS3180</strain>
    </source>
</reference>
<keyword evidence="1" id="KW-0732">Signal</keyword>
<evidence type="ECO:0000313" key="6">
    <source>
        <dbReference type="Proteomes" id="UP001560573"/>
    </source>
</evidence>
<evidence type="ECO:0000256" key="1">
    <source>
        <dbReference type="ARBA" id="ARBA00022729"/>
    </source>
</evidence>
<dbReference type="InterPro" id="IPR028994">
    <property type="entry name" value="Integrin_alpha_N"/>
</dbReference>
<dbReference type="InterPro" id="IPR026444">
    <property type="entry name" value="Secre_tail"/>
</dbReference>
<dbReference type="InterPro" id="IPR045829">
    <property type="entry name" value="PKD_6"/>
</dbReference>
<proteinExistence type="predicted"/>
<dbReference type="Proteomes" id="UP001560573">
    <property type="component" value="Unassembled WGS sequence"/>
</dbReference>
<accession>A0ABV3ZLG4</accession>
<dbReference type="InterPro" id="IPR002909">
    <property type="entry name" value="IPT_dom"/>
</dbReference>
<feature type="domain" description="IPT/TIG" evidence="2">
    <location>
        <begin position="477"/>
        <end position="544"/>
    </location>
</feature>
<protein>
    <submittedName>
        <fullName evidence="5">FG-GAP-like repeat-containing protein</fullName>
    </submittedName>
</protein>
<dbReference type="PANTHER" id="PTHR46580">
    <property type="entry name" value="SENSOR KINASE-RELATED"/>
    <property type="match status" value="1"/>
</dbReference>
<dbReference type="Pfam" id="PF18962">
    <property type="entry name" value="Por_Secre_tail"/>
    <property type="match status" value="1"/>
</dbReference>
<keyword evidence="6" id="KW-1185">Reference proteome</keyword>
<dbReference type="EMBL" id="JAULBC010000008">
    <property type="protein sequence ID" value="MEX6690330.1"/>
    <property type="molecule type" value="Genomic_DNA"/>
</dbReference>
<dbReference type="Pfam" id="PF01833">
    <property type="entry name" value="TIG"/>
    <property type="match status" value="2"/>
</dbReference>
<feature type="domain" description="IPT/TIG" evidence="2">
    <location>
        <begin position="15"/>
        <end position="85"/>
    </location>
</feature>
<feature type="domain" description="Secretion system C-terminal sorting" evidence="3">
    <location>
        <begin position="841"/>
        <end position="917"/>
    </location>
</feature>
<dbReference type="SUPFAM" id="SSF69318">
    <property type="entry name" value="Integrin alpha N-terminal domain"/>
    <property type="match status" value="1"/>
</dbReference>
<evidence type="ECO:0000259" key="4">
    <source>
        <dbReference type="Pfam" id="PF19408"/>
    </source>
</evidence>